<name>A0ABQ6LPT6_9RHOB</name>
<sequence>MTTEPENRRVAARAARQEHARPGRAPLGRPARRLAGALETCLRLWLWALGIGFALALVGIAPTAIGVAALTGPVWLVIAALVFWGRMLDETMQPRSDLEEGPR</sequence>
<keyword evidence="2" id="KW-0812">Transmembrane</keyword>
<organism evidence="3 4">
    <name type="scientific">Paralimibaculum aggregatum</name>
    <dbReference type="NCBI Taxonomy" id="3036245"/>
    <lineage>
        <taxon>Bacteria</taxon>
        <taxon>Pseudomonadati</taxon>
        <taxon>Pseudomonadota</taxon>
        <taxon>Alphaproteobacteria</taxon>
        <taxon>Rhodobacterales</taxon>
        <taxon>Paracoccaceae</taxon>
        <taxon>Paralimibaculum</taxon>
    </lineage>
</organism>
<dbReference type="EMBL" id="BSYI01000035">
    <property type="protein sequence ID" value="GMG84425.1"/>
    <property type="molecule type" value="Genomic_DNA"/>
</dbReference>
<feature type="region of interest" description="Disordered" evidence="1">
    <location>
        <begin position="1"/>
        <end position="28"/>
    </location>
</feature>
<feature type="transmembrane region" description="Helical" evidence="2">
    <location>
        <begin position="67"/>
        <end position="85"/>
    </location>
</feature>
<evidence type="ECO:0000256" key="1">
    <source>
        <dbReference type="SAM" id="MobiDB-lite"/>
    </source>
</evidence>
<gene>
    <name evidence="3" type="ORF">LNKW23_36410</name>
</gene>
<comment type="caution">
    <text evidence="3">The sequence shown here is derived from an EMBL/GenBank/DDBJ whole genome shotgun (WGS) entry which is preliminary data.</text>
</comment>
<reference evidence="3 4" key="1">
    <citation type="submission" date="2023-04" db="EMBL/GenBank/DDBJ databases">
        <title>Marinoamorphus aggregata gen. nov., sp. Nov., isolate from tissue of brittle star Ophioplocus japonicus.</title>
        <authorList>
            <person name="Kawano K."/>
            <person name="Sawayama S."/>
            <person name="Nakagawa S."/>
        </authorList>
    </citation>
    <scope>NUCLEOTIDE SEQUENCE [LARGE SCALE GENOMIC DNA]</scope>
    <source>
        <strain evidence="3 4">NKW23</strain>
    </source>
</reference>
<dbReference type="Proteomes" id="UP001239909">
    <property type="component" value="Unassembled WGS sequence"/>
</dbReference>
<evidence type="ECO:0000313" key="3">
    <source>
        <dbReference type="EMBL" id="GMG84425.1"/>
    </source>
</evidence>
<evidence type="ECO:0000313" key="4">
    <source>
        <dbReference type="Proteomes" id="UP001239909"/>
    </source>
</evidence>
<evidence type="ECO:0000256" key="2">
    <source>
        <dbReference type="SAM" id="Phobius"/>
    </source>
</evidence>
<keyword evidence="2" id="KW-1133">Transmembrane helix</keyword>
<evidence type="ECO:0008006" key="5">
    <source>
        <dbReference type="Google" id="ProtNLM"/>
    </source>
</evidence>
<keyword evidence="4" id="KW-1185">Reference proteome</keyword>
<accession>A0ABQ6LPT6</accession>
<feature type="transmembrane region" description="Helical" evidence="2">
    <location>
        <begin position="42"/>
        <end position="61"/>
    </location>
</feature>
<proteinExistence type="predicted"/>
<keyword evidence="2" id="KW-0472">Membrane</keyword>
<protein>
    <recommendedName>
        <fullName evidence="5">DUF4175 domain-containing protein</fullName>
    </recommendedName>
</protein>
<feature type="compositionally biased region" description="Basic and acidic residues" evidence="1">
    <location>
        <begin position="1"/>
        <end position="21"/>
    </location>
</feature>